<evidence type="ECO:0000313" key="7">
    <source>
        <dbReference type="EMBL" id="RUO42713.1"/>
    </source>
</evidence>
<gene>
    <name evidence="7" type="ORF">CWE15_04685</name>
</gene>
<dbReference type="AlphaFoldDB" id="A0A432X780"/>
<dbReference type="PANTHER" id="PTHR42893">
    <property type="entry name" value="PROTEIN DETOXIFICATION 44, CHLOROPLASTIC-RELATED"/>
    <property type="match status" value="1"/>
</dbReference>
<comment type="caution">
    <text evidence="7">The sequence shown here is derived from an EMBL/GenBank/DDBJ whole genome shotgun (WGS) entry which is preliminary data.</text>
</comment>
<comment type="similarity">
    <text evidence="2">Belongs to the multi antimicrobial extrusion (MATE) (TC 2.A.66.1) family.</text>
</comment>
<keyword evidence="3 6" id="KW-0812">Transmembrane</keyword>
<feature type="transmembrane region" description="Helical" evidence="6">
    <location>
        <begin position="267"/>
        <end position="288"/>
    </location>
</feature>
<evidence type="ECO:0000256" key="5">
    <source>
        <dbReference type="ARBA" id="ARBA00023136"/>
    </source>
</evidence>
<feature type="transmembrane region" description="Helical" evidence="6">
    <location>
        <begin position="309"/>
        <end position="340"/>
    </location>
</feature>
<proteinExistence type="inferred from homology"/>
<dbReference type="OrthoDB" id="9789527at2"/>
<feature type="transmembrane region" description="Helical" evidence="6">
    <location>
        <begin position="12"/>
        <end position="34"/>
    </location>
</feature>
<name>A0A432X780_9GAMM</name>
<feature type="transmembrane region" description="Helical" evidence="6">
    <location>
        <begin position="241"/>
        <end position="261"/>
    </location>
</feature>
<evidence type="ECO:0000256" key="4">
    <source>
        <dbReference type="ARBA" id="ARBA00022989"/>
    </source>
</evidence>
<dbReference type="GO" id="GO:0042910">
    <property type="term" value="F:xenobiotic transmembrane transporter activity"/>
    <property type="evidence" value="ECO:0007669"/>
    <property type="project" value="InterPro"/>
</dbReference>
<feature type="transmembrane region" description="Helical" evidence="6">
    <location>
        <begin position="165"/>
        <end position="186"/>
    </location>
</feature>
<feature type="transmembrane region" description="Helical" evidence="6">
    <location>
        <begin position="382"/>
        <end position="402"/>
    </location>
</feature>
<reference evidence="7 8" key="1">
    <citation type="journal article" date="2011" name="Front. Microbiol.">
        <title>Genomic signatures of strain selection and enhancement in Bacillus atrophaeus var. globigii, a historical biowarfare simulant.</title>
        <authorList>
            <person name="Gibbons H.S."/>
            <person name="Broomall S.M."/>
            <person name="McNew L.A."/>
            <person name="Daligault H."/>
            <person name="Chapman C."/>
            <person name="Bruce D."/>
            <person name="Karavis M."/>
            <person name="Krepps M."/>
            <person name="McGregor P.A."/>
            <person name="Hong C."/>
            <person name="Park K.H."/>
            <person name="Akmal A."/>
            <person name="Feldman A."/>
            <person name="Lin J.S."/>
            <person name="Chang W.E."/>
            <person name="Higgs B.W."/>
            <person name="Demirev P."/>
            <person name="Lindquist J."/>
            <person name="Liem A."/>
            <person name="Fochler E."/>
            <person name="Read T.D."/>
            <person name="Tapia R."/>
            <person name="Johnson S."/>
            <person name="Bishop-Lilly K.A."/>
            <person name="Detter C."/>
            <person name="Han C."/>
            <person name="Sozhamannan S."/>
            <person name="Rosenzweig C.N."/>
            <person name="Skowronski E.W."/>
        </authorList>
    </citation>
    <scope>NUCLEOTIDE SEQUENCE [LARGE SCALE GENOMIC DNA]</scope>
    <source>
        <strain evidence="7 8">AIT1</strain>
    </source>
</reference>
<feature type="transmembrane region" description="Helical" evidence="6">
    <location>
        <begin position="91"/>
        <end position="117"/>
    </location>
</feature>
<dbReference type="Pfam" id="PF01554">
    <property type="entry name" value="MatE"/>
    <property type="match status" value="2"/>
</dbReference>
<dbReference type="PANTHER" id="PTHR42893:SF46">
    <property type="entry name" value="PROTEIN DETOXIFICATION 44, CHLOROPLASTIC"/>
    <property type="match status" value="1"/>
</dbReference>
<evidence type="ECO:0000256" key="3">
    <source>
        <dbReference type="ARBA" id="ARBA00022692"/>
    </source>
</evidence>
<protein>
    <submittedName>
        <fullName evidence="7">MATE family efflux transporter</fullName>
    </submittedName>
</protein>
<feature type="transmembrane region" description="Helical" evidence="6">
    <location>
        <begin position="352"/>
        <end position="370"/>
    </location>
</feature>
<dbReference type="NCBIfam" id="TIGR00797">
    <property type="entry name" value="matE"/>
    <property type="match status" value="1"/>
</dbReference>
<comment type="subcellular location">
    <subcellularLocation>
        <location evidence="1">Membrane</location>
        <topology evidence="1">Multi-pass membrane protein</topology>
    </subcellularLocation>
</comment>
<evidence type="ECO:0000256" key="1">
    <source>
        <dbReference type="ARBA" id="ARBA00004141"/>
    </source>
</evidence>
<dbReference type="GO" id="GO:0015297">
    <property type="term" value="F:antiporter activity"/>
    <property type="evidence" value="ECO:0007669"/>
    <property type="project" value="InterPro"/>
</dbReference>
<feature type="transmembrane region" description="Helical" evidence="6">
    <location>
        <begin position="408"/>
        <end position="429"/>
    </location>
</feature>
<evidence type="ECO:0000256" key="6">
    <source>
        <dbReference type="SAM" id="Phobius"/>
    </source>
</evidence>
<dbReference type="InterPro" id="IPR002528">
    <property type="entry name" value="MATE_fam"/>
</dbReference>
<feature type="transmembrane region" description="Helical" evidence="6">
    <location>
        <begin position="46"/>
        <end position="70"/>
    </location>
</feature>
<feature type="transmembrane region" description="Helical" evidence="6">
    <location>
        <begin position="137"/>
        <end position="158"/>
    </location>
</feature>
<keyword evidence="5 6" id="KW-0472">Membrane</keyword>
<dbReference type="InterPro" id="IPR023298">
    <property type="entry name" value="ATPase_P-typ_TM_dom_sf"/>
</dbReference>
<keyword evidence="4 6" id="KW-1133">Transmembrane helix</keyword>
<feature type="transmembrane region" description="Helical" evidence="6">
    <location>
        <begin position="192"/>
        <end position="213"/>
    </location>
</feature>
<dbReference type="Proteomes" id="UP000286976">
    <property type="component" value="Unassembled WGS sequence"/>
</dbReference>
<dbReference type="InterPro" id="IPR044644">
    <property type="entry name" value="DinF-like"/>
</dbReference>
<dbReference type="GO" id="GO:0005886">
    <property type="term" value="C:plasma membrane"/>
    <property type="evidence" value="ECO:0007669"/>
    <property type="project" value="TreeGrafter"/>
</dbReference>
<organism evidence="7 8">
    <name type="scientific">Aliidiomarina taiwanensis</name>
    <dbReference type="NCBI Taxonomy" id="946228"/>
    <lineage>
        <taxon>Bacteria</taxon>
        <taxon>Pseudomonadati</taxon>
        <taxon>Pseudomonadota</taxon>
        <taxon>Gammaproteobacteria</taxon>
        <taxon>Alteromonadales</taxon>
        <taxon>Idiomarinaceae</taxon>
        <taxon>Aliidiomarina</taxon>
    </lineage>
</organism>
<dbReference type="EMBL" id="PIPQ01000002">
    <property type="protein sequence ID" value="RUO42713.1"/>
    <property type="molecule type" value="Genomic_DNA"/>
</dbReference>
<accession>A0A432X780</accession>
<dbReference type="SUPFAM" id="SSF81665">
    <property type="entry name" value="Calcium ATPase, transmembrane domain M"/>
    <property type="match status" value="1"/>
</dbReference>
<sequence>MQASLITKKHHKTMFAIALPMVVSNIAAPLLGLVDTAIIGHLPDAIYLSAVALGAMVVSFIYLLAVFLRMSTTGLIAQAFGAQDIKAQRQVFFDGALFALVLGLGVLALSPFLLPLVWHVVEASGPLQELTARYIQIRFWGAPAAMLTLVMLGVLLGLQKARHAMILVIATNAINVVGDVVLIIGLDMNVTGAALATVLAEWVSAGLGLYFVAQHLGLRRKDFPKASLSRLRAMFQLNRDIFIRSILLHACMALMTIWASYQGQLYVAANAVLLQFLTLISLGLDGVAYSAEALIGESKGKKDSQAGRVWLRVCLFWSGVFAVAYALVFALFGSAIIQLITDIPEVIATARVYLPWVVLLPLLAHWSYLFDGVFIGVSASTAMRNTMATAAFCVYLPVLWLSQELGNHGLWLALSCFMLARGVAQAWVLKRRQLLQFA</sequence>
<keyword evidence="8" id="KW-1185">Reference proteome</keyword>
<dbReference type="CDD" id="cd13136">
    <property type="entry name" value="MATE_DinF_like"/>
    <property type="match status" value="1"/>
</dbReference>
<evidence type="ECO:0000256" key="2">
    <source>
        <dbReference type="ARBA" id="ARBA00010199"/>
    </source>
</evidence>
<evidence type="ECO:0000313" key="8">
    <source>
        <dbReference type="Proteomes" id="UP000286976"/>
    </source>
</evidence>